<keyword evidence="3" id="KW-1185">Reference proteome</keyword>
<organism evidence="2 3">
    <name type="scientific">Mycobacterium timonense</name>
    <dbReference type="NCBI Taxonomy" id="701043"/>
    <lineage>
        <taxon>Bacteria</taxon>
        <taxon>Bacillati</taxon>
        <taxon>Actinomycetota</taxon>
        <taxon>Actinomycetes</taxon>
        <taxon>Mycobacteriales</taxon>
        <taxon>Mycobacteriaceae</taxon>
        <taxon>Mycobacterium</taxon>
        <taxon>Mycobacterium avium complex (MAC)</taxon>
    </lineage>
</organism>
<accession>A0ABX3TBW2</accession>
<comment type="caution">
    <text evidence="2">The sequence shown here is derived from an EMBL/GenBank/DDBJ whole genome shotgun (WGS) entry which is preliminary data.</text>
</comment>
<reference evidence="2 3" key="1">
    <citation type="submission" date="2017-02" db="EMBL/GenBank/DDBJ databases">
        <title>The new phylogeny of genus Mycobacterium.</title>
        <authorList>
            <person name="Tortoli E."/>
            <person name="Trovato A."/>
            <person name="Cirillo D.M."/>
        </authorList>
    </citation>
    <scope>NUCLEOTIDE SEQUENCE [LARGE SCALE GENOMIC DNA]</scope>
    <source>
        <strain evidence="2 3">CCUG 56329</strain>
    </source>
</reference>
<name>A0ABX3TBW2_9MYCO</name>
<dbReference type="RefSeq" id="WP_211285952.1">
    <property type="nucleotide sequence ID" value="NZ_MVIL01001072.1"/>
</dbReference>
<protein>
    <recommendedName>
        <fullName evidence="1">Thioester reductase (TE) domain-containing protein</fullName>
    </recommendedName>
</protein>
<proteinExistence type="predicted"/>
<feature type="non-terminal residue" evidence="2">
    <location>
        <position position="69"/>
    </location>
</feature>
<dbReference type="Gene3D" id="3.40.50.720">
    <property type="entry name" value="NAD(P)-binding Rossmann-like Domain"/>
    <property type="match status" value="1"/>
</dbReference>
<dbReference type="Pfam" id="PF07993">
    <property type="entry name" value="NAD_binding_4"/>
    <property type="match status" value="1"/>
</dbReference>
<dbReference type="InterPro" id="IPR013120">
    <property type="entry name" value="FAR_NAD-bd"/>
</dbReference>
<dbReference type="Proteomes" id="UP000192847">
    <property type="component" value="Unassembled WGS sequence"/>
</dbReference>
<dbReference type="EMBL" id="MVIL01001072">
    <property type="protein sequence ID" value="ORB73729.1"/>
    <property type="molecule type" value="Genomic_DNA"/>
</dbReference>
<feature type="domain" description="Thioester reductase (TE)" evidence="1">
    <location>
        <begin position="2"/>
        <end position="69"/>
    </location>
</feature>
<evidence type="ECO:0000259" key="1">
    <source>
        <dbReference type="Pfam" id="PF07993"/>
    </source>
</evidence>
<evidence type="ECO:0000313" key="2">
    <source>
        <dbReference type="EMBL" id="ORB73729.1"/>
    </source>
</evidence>
<sequence>MTGATGSVGIGLLLEMLKSPSTEIVCLVRGSDDDTAQRRLRSSLLEAAEVYECAELAAAITTRCRAVAG</sequence>
<gene>
    <name evidence="2" type="ORF">BST46_31020</name>
</gene>
<evidence type="ECO:0000313" key="3">
    <source>
        <dbReference type="Proteomes" id="UP000192847"/>
    </source>
</evidence>